<dbReference type="AlphaFoldDB" id="A0A0E9W6X8"/>
<dbReference type="EMBL" id="GBXM01023257">
    <property type="protein sequence ID" value="JAH85320.1"/>
    <property type="molecule type" value="Transcribed_RNA"/>
</dbReference>
<evidence type="ECO:0000313" key="1">
    <source>
        <dbReference type="EMBL" id="JAH85320.1"/>
    </source>
</evidence>
<proteinExistence type="predicted"/>
<protein>
    <submittedName>
        <fullName evidence="1">Uncharacterized protein</fullName>
    </submittedName>
</protein>
<name>A0A0E9W6X8_ANGAN</name>
<organism evidence="1">
    <name type="scientific">Anguilla anguilla</name>
    <name type="common">European freshwater eel</name>
    <name type="synonym">Muraena anguilla</name>
    <dbReference type="NCBI Taxonomy" id="7936"/>
    <lineage>
        <taxon>Eukaryota</taxon>
        <taxon>Metazoa</taxon>
        <taxon>Chordata</taxon>
        <taxon>Craniata</taxon>
        <taxon>Vertebrata</taxon>
        <taxon>Euteleostomi</taxon>
        <taxon>Actinopterygii</taxon>
        <taxon>Neopterygii</taxon>
        <taxon>Teleostei</taxon>
        <taxon>Anguilliformes</taxon>
        <taxon>Anguillidae</taxon>
        <taxon>Anguilla</taxon>
    </lineage>
</organism>
<reference evidence="1" key="1">
    <citation type="submission" date="2014-11" db="EMBL/GenBank/DDBJ databases">
        <authorList>
            <person name="Amaro Gonzalez C."/>
        </authorList>
    </citation>
    <scope>NUCLEOTIDE SEQUENCE</scope>
</reference>
<sequence>MSTTYALGIFRPNVYVITCITQINQYACLPGKKFSEMIYNWGIIYLT</sequence>
<accession>A0A0E9W6X8</accession>
<reference evidence="1" key="2">
    <citation type="journal article" date="2015" name="Fish Shellfish Immunol.">
        <title>Early steps in the European eel (Anguilla anguilla)-Vibrio vulnificus interaction in the gills: Role of the RtxA13 toxin.</title>
        <authorList>
            <person name="Callol A."/>
            <person name="Pajuelo D."/>
            <person name="Ebbesson L."/>
            <person name="Teles M."/>
            <person name="MacKenzie S."/>
            <person name="Amaro C."/>
        </authorList>
    </citation>
    <scope>NUCLEOTIDE SEQUENCE</scope>
</reference>